<evidence type="ECO:0000313" key="3">
    <source>
        <dbReference type="Proteomes" id="UP001589628"/>
    </source>
</evidence>
<evidence type="ECO:0000313" key="2">
    <source>
        <dbReference type="EMBL" id="MFB9887389.1"/>
    </source>
</evidence>
<feature type="region of interest" description="Disordered" evidence="1">
    <location>
        <begin position="39"/>
        <end position="62"/>
    </location>
</feature>
<dbReference type="RefSeq" id="WP_035461846.1">
    <property type="nucleotide sequence ID" value="NZ_JAUESS010000006.1"/>
</dbReference>
<gene>
    <name evidence="2" type="ORF">ACFFLH_13290</name>
</gene>
<proteinExistence type="predicted"/>
<organism evidence="2 3">
    <name type="scientific">Balneatrix alpica</name>
    <dbReference type="NCBI Taxonomy" id="75684"/>
    <lineage>
        <taxon>Bacteria</taxon>
        <taxon>Pseudomonadati</taxon>
        <taxon>Pseudomonadota</taxon>
        <taxon>Gammaproteobacteria</taxon>
        <taxon>Oceanospirillales</taxon>
        <taxon>Balneatrichaceae</taxon>
        <taxon>Balneatrix</taxon>
    </lineage>
</organism>
<name>A0ABV5ZFU9_9GAMM</name>
<sequence>MAHKKRSKQAQTSAVVVNNLVAKYAEQFNQARTFIDRKKAAKAGKHKHKGREWPEQIGLQAA</sequence>
<protein>
    <submittedName>
        <fullName evidence="2">Uncharacterized protein</fullName>
    </submittedName>
</protein>
<evidence type="ECO:0000256" key="1">
    <source>
        <dbReference type="SAM" id="MobiDB-lite"/>
    </source>
</evidence>
<keyword evidence="3" id="KW-1185">Reference proteome</keyword>
<dbReference type="InterPro" id="IPR055654">
    <property type="entry name" value="DUF7230"/>
</dbReference>
<dbReference type="EMBL" id="JBHLZN010000004">
    <property type="protein sequence ID" value="MFB9887389.1"/>
    <property type="molecule type" value="Genomic_DNA"/>
</dbReference>
<feature type="compositionally biased region" description="Basic residues" evidence="1">
    <location>
        <begin position="39"/>
        <end position="50"/>
    </location>
</feature>
<comment type="caution">
    <text evidence="2">The sequence shown here is derived from an EMBL/GenBank/DDBJ whole genome shotgun (WGS) entry which is preliminary data.</text>
</comment>
<dbReference type="Pfam" id="PF23876">
    <property type="entry name" value="DUF7230"/>
    <property type="match status" value="1"/>
</dbReference>
<dbReference type="Proteomes" id="UP001589628">
    <property type="component" value="Unassembled WGS sequence"/>
</dbReference>
<reference evidence="2 3" key="1">
    <citation type="submission" date="2024-09" db="EMBL/GenBank/DDBJ databases">
        <authorList>
            <person name="Sun Q."/>
            <person name="Mori K."/>
        </authorList>
    </citation>
    <scope>NUCLEOTIDE SEQUENCE [LARGE SCALE GENOMIC DNA]</scope>
    <source>
        <strain evidence="2 3">ATCC 51285</strain>
    </source>
</reference>
<accession>A0ABV5ZFU9</accession>